<keyword evidence="1" id="KW-0472">Membrane</keyword>
<keyword evidence="1" id="KW-1133">Transmembrane helix</keyword>
<accession>A0A4Q8LHA2</accession>
<reference evidence="2 3" key="1">
    <citation type="submission" date="2019-02" db="EMBL/GenBank/DDBJ databases">
        <title>WGS of Pseudoxanthomonas species novum from clinical isolates.</title>
        <authorList>
            <person name="Bernier A.-M."/>
            <person name="Bernard K."/>
            <person name="Vachon A."/>
        </authorList>
    </citation>
    <scope>NUCLEOTIDE SEQUENCE [LARGE SCALE GENOMIC DNA]</scope>
    <source>
        <strain evidence="2 3">NML171200</strain>
    </source>
</reference>
<evidence type="ECO:0000313" key="2">
    <source>
        <dbReference type="EMBL" id="TAA28870.1"/>
    </source>
</evidence>
<protein>
    <submittedName>
        <fullName evidence="2">Uncharacterized protein</fullName>
    </submittedName>
</protein>
<dbReference type="EMBL" id="SHMC01000001">
    <property type="protein sequence ID" value="TAA28870.1"/>
    <property type="molecule type" value="Genomic_DNA"/>
</dbReference>
<feature type="transmembrane region" description="Helical" evidence="1">
    <location>
        <begin position="59"/>
        <end position="79"/>
    </location>
</feature>
<dbReference type="Proteomes" id="UP000292627">
    <property type="component" value="Unassembled WGS sequence"/>
</dbReference>
<proteinExistence type="predicted"/>
<gene>
    <name evidence="2" type="ORF">EA660_02840</name>
</gene>
<name>A0A4Q8LHA2_9GAMM</name>
<dbReference type="AlphaFoldDB" id="A0A4Q8LHA2"/>
<comment type="caution">
    <text evidence="2">The sequence shown here is derived from an EMBL/GenBank/DDBJ whole genome shotgun (WGS) entry which is preliminary data.</text>
</comment>
<evidence type="ECO:0000313" key="3">
    <source>
        <dbReference type="Proteomes" id="UP000292627"/>
    </source>
</evidence>
<feature type="transmembrane region" description="Helical" evidence="1">
    <location>
        <begin position="100"/>
        <end position="127"/>
    </location>
</feature>
<dbReference type="OrthoDB" id="5997381at2"/>
<sequence>MTTLAGILLHGCGHVAYTSYLDTWGVQADLFPQSADWKVIRGYYALVFQGARIIKSVPWSALAISVLLLTIPIWLYRLPARPKSRPYKPFIEKRPWLRELLSSTAISVAVVYLILTAYFVVLLIAIIPGLIGERAGVEQATKEELRLLGPISRIETELWRGGERRIRGHIIASNSELIAIYDVDLHQVRTMSRGDFEIRRVAQ</sequence>
<organism evidence="2 3">
    <name type="scientific">Pseudoxanthomonas winnipegensis</name>
    <dbReference type="NCBI Taxonomy" id="2480810"/>
    <lineage>
        <taxon>Bacteria</taxon>
        <taxon>Pseudomonadati</taxon>
        <taxon>Pseudomonadota</taxon>
        <taxon>Gammaproteobacteria</taxon>
        <taxon>Lysobacterales</taxon>
        <taxon>Lysobacteraceae</taxon>
        <taxon>Pseudoxanthomonas</taxon>
    </lineage>
</organism>
<keyword evidence="1" id="KW-0812">Transmembrane</keyword>
<evidence type="ECO:0000256" key="1">
    <source>
        <dbReference type="SAM" id="Phobius"/>
    </source>
</evidence>